<reference evidence="4" key="1">
    <citation type="submission" date="2017-09" db="EMBL/GenBank/DDBJ databases">
        <title>Depth-based differentiation of microbial function through sediment-hosted aquifers and enrichment of novel symbionts in the deep terrestrial subsurface.</title>
        <authorList>
            <person name="Probst A.J."/>
            <person name="Ladd B."/>
            <person name="Jarett J.K."/>
            <person name="Geller-Mcgrath D.E."/>
            <person name="Sieber C.M.K."/>
            <person name="Emerson J.B."/>
            <person name="Anantharaman K."/>
            <person name="Thomas B.C."/>
            <person name="Malmstrom R."/>
            <person name="Stieglmeier M."/>
            <person name="Klingl A."/>
            <person name="Woyke T."/>
            <person name="Ryan C.M."/>
            <person name="Banfield J.F."/>
        </authorList>
    </citation>
    <scope>NUCLEOTIDE SEQUENCE [LARGE SCALE GENOMIC DNA]</scope>
</reference>
<feature type="domain" description="ATP-grasp" evidence="2">
    <location>
        <begin position="133"/>
        <end position="329"/>
    </location>
</feature>
<dbReference type="PROSITE" id="PS50975">
    <property type="entry name" value="ATP_GRASP"/>
    <property type="match status" value="1"/>
</dbReference>
<keyword evidence="1" id="KW-0067">ATP-binding</keyword>
<dbReference type="AlphaFoldDB" id="A0A2H0WPF4"/>
<evidence type="ECO:0000313" key="4">
    <source>
        <dbReference type="Proteomes" id="UP000230775"/>
    </source>
</evidence>
<dbReference type="GO" id="GO:0005524">
    <property type="term" value="F:ATP binding"/>
    <property type="evidence" value="ECO:0007669"/>
    <property type="project" value="UniProtKB-UniRule"/>
</dbReference>
<dbReference type="SUPFAM" id="SSF56059">
    <property type="entry name" value="Glutathione synthetase ATP-binding domain-like"/>
    <property type="match status" value="1"/>
</dbReference>
<dbReference type="GO" id="GO:0046872">
    <property type="term" value="F:metal ion binding"/>
    <property type="evidence" value="ECO:0007669"/>
    <property type="project" value="InterPro"/>
</dbReference>
<evidence type="ECO:0000313" key="3">
    <source>
        <dbReference type="EMBL" id="PIS14526.1"/>
    </source>
</evidence>
<keyword evidence="1" id="KW-0547">Nucleotide-binding</keyword>
<organism evidence="3 4">
    <name type="scientific">Candidatus Shapirobacteria bacterium CG09_land_8_20_14_0_10_39_12</name>
    <dbReference type="NCBI Taxonomy" id="1974885"/>
    <lineage>
        <taxon>Bacteria</taxon>
        <taxon>Candidatus Shapironibacteriota</taxon>
    </lineage>
</organism>
<accession>A0A2H0WPF4</accession>
<comment type="caution">
    <text evidence="3">The sequence shown here is derived from an EMBL/GenBank/DDBJ whole genome shotgun (WGS) entry which is preliminary data.</text>
</comment>
<evidence type="ECO:0000259" key="2">
    <source>
        <dbReference type="PROSITE" id="PS50975"/>
    </source>
</evidence>
<dbReference type="InterPro" id="IPR011761">
    <property type="entry name" value="ATP-grasp"/>
</dbReference>
<dbReference type="EMBL" id="PEZI01000044">
    <property type="protein sequence ID" value="PIS14526.1"/>
    <property type="molecule type" value="Genomic_DNA"/>
</dbReference>
<protein>
    <recommendedName>
        <fullName evidence="2">ATP-grasp domain-containing protein</fullName>
    </recommendedName>
</protein>
<evidence type="ECO:0000256" key="1">
    <source>
        <dbReference type="PROSITE-ProRule" id="PRU00409"/>
    </source>
</evidence>
<dbReference type="Proteomes" id="UP000230775">
    <property type="component" value="Unassembled WGS sequence"/>
</dbReference>
<gene>
    <name evidence="3" type="ORF">COT64_02105</name>
</gene>
<name>A0A2H0WPF4_9BACT</name>
<dbReference type="Gene3D" id="3.30.470.20">
    <property type="entry name" value="ATP-grasp fold, B domain"/>
    <property type="match status" value="1"/>
</dbReference>
<sequence length="449" mass="50068">MDINVLKKINSPIFYVTNDVARGIGLENILPNYHIICLDDHPLVDILEKAGVSVFCLERQLGLQNALYRSSGTILSHPKVLSFIKEKAKGETPNILFFKSQRKIEIIAEKNGLNLIGNPVSLNRFFEDKISFFEICRKEGITIPSGEIISLPELNYFELAKKYGKKLVIQFGRGWAGNSTIIVSDEKQIAGLKSKTGNIKVKVSKFISSKTILNNAVVYQKKVLVSEPAVQIKANALLTSTQAGTGGRQWPCPLDETQKKKIKEITIRVGRIMQDRNFKGFFGLDFLAQDGTGEIFLAENNSRLTYSAPFFTKLELSAGVFPLLGYHLLAFLPEIDLSSAGYNPAPVLGGEIVARNTESFSVKVGREVKTGLYNNNFKFDQETYFLDTQDKDKFFLQAAAKNRIINPEIEFARINTSGQVADENGELSGSYLKIIQKVKDDLTFSKCQV</sequence>
<proteinExistence type="predicted"/>